<dbReference type="InterPro" id="IPR001763">
    <property type="entry name" value="Rhodanese-like_dom"/>
</dbReference>
<dbReference type="Gene3D" id="6.10.140.1340">
    <property type="match status" value="1"/>
</dbReference>
<dbReference type="InterPro" id="IPR021309">
    <property type="entry name" value="YgaP-like_TM"/>
</dbReference>
<sequence length="176" mass="18701">MIPKSVTPIEAKALIELGAVLVDIREPAEFLREHIPGAISCPVSDMIAGKGIEGLSATQPVIFHCLAGSRTTQNADVLTKAARASSVLLLTGGINAWKSANLPTLEDKRQPLPIMRQVQIAAGILILIGIVLGYTLDKNFFLLSGFVGAGLLFAGLSGWCGMAILLAKMPWNRLKD</sequence>
<feature type="transmembrane region" description="Helical" evidence="1">
    <location>
        <begin position="118"/>
        <end position="136"/>
    </location>
</feature>
<name>A0ABQ1GYP0_9GAMM</name>
<dbReference type="Pfam" id="PF00581">
    <property type="entry name" value="Rhodanese"/>
    <property type="match status" value="1"/>
</dbReference>
<dbReference type="Pfam" id="PF11127">
    <property type="entry name" value="YgaP-like_TM"/>
    <property type="match status" value="1"/>
</dbReference>
<protein>
    <submittedName>
        <fullName evidence="3">Membrane protein</fullName>
    </submittedName>
</protein>
<evidence type="ECO:0000313" key="4">
    <source>
        <dbReference type="Proteomes" id="UP000627464"/>
    </source>
</evidence>
<feature type="domain" description="Rhodanese" evidence="2">
    <location>
        <begin position="18"/>
        <end position="106"/>
    </location>
</feature>
<dbReference type="SUPFAM" id="SSF52821">
    <property type="entry name" value="Rhodanese/Cell cycle control phosphatase"/>
    <property type="match status" value="1"/>
</dbReference>
<dbReference type="PANTHER" id="PTHR44086:SF10">
    <property type="entry name" value="THIOSULFATE SULFURTRANSFERASE_RHODANESE-LIKE DOMAIN-CONTAINING PROTEIN 3"/>
    <property type="match status" value="1"/>
</dbReference>
<keyword evidence="4" id="KW-1185">Reference proteome</keyword>
<comment type="caution">
    <text evidence="3">The sequence shown here is derived from an EMBL/GenBank/DDBJ whole genome shotgun (WGS) entry which is preliminary data.</text>
</comment>
<proteinExistence type="predicted"/>
<evidence type="ECO:0000256" key="1">
    <source>
        <dbReference type="SAM" id="Phobius"/>
    </source>
</evidence>
<dbReference type="Gene3D" id="3.40.250.10">
    <property type="entry name" value="Rhodanese-like domain"/>
    <property type="match status" value="1"/>
</dbReference>
<dbReference type="EMBL" id="BMFZ01000008">
    <property type="protein sequence ID" value="GGA53162.1"/>
    <property type="molecule type" value="Genomic_DNA"/>
</dbReference>
<feature type="transmembrane region" description="Helical" evidence="1">
    <location>
        <begin position="142"/>
        <end position="167"/>
    </location>
</feature>
<dbReference type="SMART" id="SM00450">
    <property type="entry name" value="RHOD"/>
    <property type="match status" value="1"/>
</dbReference>
<keyword evidence="1" id="KW-1133">Transmembrane helix</keyword>
<keyword evidence="1" id="KW-0472">Membrane</keyword>
<organism evidence="3 4">
    <name type="scientific">Hafnia psychrotolerans</name>
    <dbReference type="NCBI Taxonomy" id="1477018"/>
    <lineage>
        <taxon>Bacteria</taxon>
        <taxon>Pseudomonadati</taxon>
        <taxon>Pseudomonadota</taxon>
        <taxon>Gammaproteobacteria</taxon>
        <taxon>Enterobacterales</taxon>
        <taxon>Hafniaceae</taxon>
        <taxon>Hafnia</taxon>
    </lineage>
</organism>
<dbReference type="PROSITE" id="PS50206">
    <property type="entry name" value="RHODANESE_3"/>
    <property type="match status" value="1"/>
</dbReference>
<accession>A0ABQ1GYP0</accession>
<dbReference type="RefSeq" id="WP_188474429.1">
    <property type="nucleotide sequence ID" value="NZ_BMFZ01000008.1"/>
</dbReference>
<evidence type="ECO:0000313" key="3">
    <source>
        <dbReference type="EMBL" id="GGA53162.1"/>
    </source>
</evidence>
<evidence type="ECO:0000259" key="2">
    <source>
        <dbReference type="PROSITE" id="PS50206"/>
    </source>
</evidence>
<dbReference type="Proteomes" id="UP000627464">
    <property type="component" value="Unassembled WGS sequence"/>
</dbReference>
<keyword evidence="1" id="KW-0812">Transmembrane</keyword>
<gene>
    <name evidence="3" type="ORF">GCM10011328_30910</name>
</gene>
<dbReference type="InterPro" id="IPR036873">
    <property type="entry name" value="Rhodanese-like_dom_sf"/>
</dbReference>
<dbReference type="PANTHER" id="PTHR44086">
    <property type="entry name" value="THIOSULFATE SULFURTRANSFERASE RDL2, MITOCHONDRIAL-RELATED"/>
    <property type="match status" value="1"/>
</dbReference>
<reference evidence="4" key="1">
    <citation type="journal article" date="2019" name="Int. J. Syst. Evol. Microbiol.">
        <title>The Global Catalogue of Microorganisms (GCM) 10K type strain sequencing project: providing services to taxonomists for standard genome sequencing and annotation.</title>
        <authorList>
            <consortium name="The Broad Institute Genomics Platform"/>
            <consortium name="The Broad Institute Genome Sequencing Center for Infectious Disease"/>
            <person name="Wu L."/>
            <person name="Ma J."/>
        </authorList>
    </citation>
    <scope>NUCLEOTIDE SEQUENCE [LARGE SCALE GENOMIC DNA]</scope>
    <source>
        <strain evidence="4">CGMCC 1.12806</strain>
    </source>
</reference>